<dbReference type="Gene3D" id="2.40.20.10">
    <property type="entry name" value="Plasminogen Kringle 4"/>
    <property type="match status" value="2"/>
</dbReference>
<feature type="domain" description="Kringle" evidence="4">
    <location>
        <begin position="110"/>
        <end position="199"/>
    </location>
</feature>
<keyword evidence="6" id="KW-1185">Reference proteome</keyword>
<dbReference type="SUPFAM" id="SSF57440">
    <property type="entry name" value="Kringle-like"/>
    <property type="match status" value="2"/>
</dbReference>
<keyword evidence="1 3" id="KW-0420">Kringle</keyword>
<sequence>MDPPECKMTWHGAEYVGKQNVTIWGFPCLPWLTLINEDSGLILQDELDGGHAFCRNDDFFAGGPGCYISREMTWRYWRSCDVPFCPTVGKCDVRIGGKCVTPLECKEDVKGESYIGTKNVTLKGHKCLPWIAGRMEIEQDIYSDYEGNEDRSIRNLHLLILDDLHPKHNFCRNWNNDVEGPWCYKSDEIGREYCDIPICS</sequence>
<name>A0A7R9A728_9CRUS</name>
<accession>A0A7R9A728</accession>
<reference evidence="5" key="1">
    <citation type="submission" date="2020-11" db="EMBL/GenBank/DDBJ databases">
        <authorList>
            <person name="Tran Van P."/>
        </authorList>
    </citation>
    <scope>NUCLEOTIDE SEQUENCE</scope>
</reference>
<dbReference type="AlphaFoldDB" id="A0A7R9A728"/>
<organism evidence="5">
    <name type="scientific">Darwinula stevensoni</name>
    <dbReference type="NCBI Taxonomy" id="69355"/>
    <lineage>
        <taxon>Eukaryota</taxon>
        <taxon>Metazoa</taxon>
        <taxon>Ecdysozoa</taxon>
        <taxon>Arthropoda</taxon>
        <taxon>Crustacea</taxon>
        <taxon>Oligostraca</taxon>
        <taxon>Ostracoda</taxon>
        <taxon>Podocopa</taxon>
        <taxon>Podocopida</taxon>
        <taxon>Darwinulocopina</taxon>
        <taxon>Darwinuloidea</taxon>
        <taxon>Darwinulidae</taxon>
        <taxon>Darwinula</taxon>
    </lineage>
</organism>
<dbReference type="PROSITE" id="PS00021">
    <property type="entry name" value="KRINGLE_1"/>
    <property type="match status" value="1"/>
</dbReference>
<keyword evidence="2 3" id="KW-1015">Disulfide bond</keyword>
<dbReference type="InterPro" id="IPR000001">
    <property type="entry name" value="Kringle"/>
</dbReference>
<dbReference type="Proteomes" id="UP000677054">
    <property type="component" value="Unassembled WGS sequence"/>
</dbReference>
<evidence type="ECO:0000256" key="1">
    <source>
        <dbReference type="ARBA" id="ARBA00022572"/>
    </source>
</evidence>
<gene>
    <name evidence="5" type="ORF">DSTB1V02_LOCUS6465</name>
</gene>
<dbReference type="InterPro" id="IPR038178">
    <property type="entry name" value="Kringle_sf"/>
</dbReference>
<feature type="disulfide bond" evidence="3">
    <location>
        <begin position="171"/>
        <end position="194"/>
    </location>
</feature>
<evidence type="ECO:0000259" key="4">
    <source>
        <dbReference type="PROSITE" id="PS50070"/>
    </source>
</evidence>
<evidence type="ECO:0000313" key="5">
    <source>
        <dbReference type="EMBL" id="CAD7246617.1"/>
    </source>
</evidence>
<evidence type="ECO:0000313" key="6">
    <source>
        <dbReference type="Proteomes" id="UP000677054"/>
    </source>
</evidence>
<dbReference type="PROSITE" id="PS50070">
    <property type="entry name" value="KRINGLE_2"/>
    <property type="match status" value="2"/>
</dbReference>
<evidence type="ECO:0000256" key="2">
    <source>
        <dbReference type="ARBA" id="ARBA00023157"/>
    </source>
</evidence>
<comment type="caution">
    <text evidence="3">Lacks conserved residue(s) required for the propagation of feature annotation.</text>
</comment>
<proteinExistence type="predicted"/>
<feature type="domain" description="Kringle" evidence="4">
    <location>
        <begin position="11"/>
        <end position="85"/>
    </location>
</feature>
<dbReference type="InterPro" id="IPR013806">
    <property type="entry name" value="Kringle-like"/>
</dbReference>
<dbReference type="EMBL" id="CAJPEV010001187">
    <property type="protein sequence ID" value="CAG0891248.1"/>
    <property type="molecule type" value="Genomic_DNA"/>
</dbReference>
<evidence type="ECO:0000256" key="3">
    <source>
        <dbReference type="PROSITE-ProRule" id="PRU00121"/>
    </source>
</evidence>
<dbReference type="InterPro" id="IPR018056">
    <property type="entry name" value="Kringle_CS"/>
</dbReference>
<dbReference type="Pfam" id="PF00051">
    <property type="entry name" value="Kringle"/>
    <property type="match status" value="1"/>
</dbReference>
<dbReference type="SMART" id="SM00130">
    <property type="entry name" value="KR"/>
    <property type="match status" value="2"/>
</dbReference>
<dbReference type="EMBL" id="LR900704">
    <property type="protein sequence ID" value="CAD7246617.1"/>
    <property type="molecule type" value="Genomic_DNA"/>
</dbReference>
<protein>
    <recommendedName>
        <fullName evidence="4">Kringle domain-containing protein</fullName>
    </recommendedName>
</protein>
<dbReference type="OrthoDB" id="1915767at2759"/>